<evidence type="ECO:0000313" key="3">
    <source>
        <dbReference type="Proteomes" id="UP001159363"/>
    </source>
</evidence>
<dbReference type="EMBL" id="JARBHB010000002">
    <property type="protein sequence ID" value="KAJ8891724.1"/>
    <property type="molecule type" value="Genomic_DNA"/>
</dbReference>
<proteinExistence type="predicted"/>
<accession>A0ABQ9I4Z1</accession>
<protein>
    <submittedName>
        <fullName evidence="2">Uncharacterized protein</fullName>
    </submittedName>
</protein>
<evidence type="ECO:0000313" key="2">
    <source>
        <dbReference type="EMBL" id="KAJ8891724.1"/>
    </source>
</evidence>
<organism evidence="2 3">
    <name type="scientific">Dryococelus australis</name>
    <dbReference type="NCBI Taxonomy" id="614101"/>
    <lineage>
        <taxon>Eukaryota</taxon>
        <taxon>Metazoa</taxon>
        <taxon>Ecdysozoa</taxon>
        <taxon>Arthropoda</taxon>
        <taxon>Hexapoda</taxon>
        <taxon>Insecta</taxon>
        <taxon>Pterygota</taxon>
        <taxon>Neoptera</taxon>
        <taxon>Polyneoptera</taxon>
        <taxon>Phasmatodea</taxon>
        <taxon>Verophasmatodea</taxon>
        <taxon>Anareolatae</taxon>
        <taxon>Phasmatidae</taxon>
        <taxon>Eurycanthinae</taxon>
        <taxon>Dryococelus</taxon>
    </lineage>
</organism>
<feature type="region of interest" description="Disordered" evidence="1">
    <location>
        <begin position="242"/>
        <end position="271"/>
    </location>
</feature>
<name>A0ABQ9I4Z1_9NEOP</name>
<comment type="caution">
    <text evidence="2">The sequence shown here is derived from an EMBL/GenBank/DDBJ whole genome shotgun (WGS) entry which is preliminary data.</text>
</comment>
<gene>
    <name evidence="2" type="ORF">PR048_004259</name>
</gene>
<dbReference type="Proteomes" id="UP001159363">
    <property type="component" value="Chromosome 2"/>
</dbReference>
<keyword evidence="3" id="KW-1185">Reference proteome</keyword>
<evidence type="ECO:0000256" key="1">
    <source>
        <dbReference type="SAM" id="MobiDB-lite"/>
    </source>
</evidence>
<sequence length="709" mass="78220">MFKTGSLNSCVNYVCLSPFRGRGGLAASLLTSHQGEPVAIMPDDAAGLRVFSVISRFLPPFHSGAAPCSPHFTPIGSQDLDVKGAAYSRLKCVAVCLKSATCIEPCHILPTDKMIGSPLKVAIGARSTTRTLHASSAPSAYKRRGMRRACQSSPYRSRASLPLTRYKPRKSYIHTHTRAFTPHGDEGGGRRCDVCRLPRYAASRSVPKRPRPADETRRNAVARVRRVHGAVFVFGGAGKVLEKGDEGRGGRGSNRPVSHHEDSIFISSTRRPAAAHEGRLCSLPRTRADETQPDPSCFRKWRVRIFRAPAPASSDFAVNETVQRAIQPSLLPTQSKKYSGPYLQFSCYPASAAQHRGMRGRGGVMVRLPASRQGEPGSIPGRDHPRILARGDRAGRCRWQTGFVGDLPLPPALAFRSRSILTSLHPHRLSHSLTRRAGGLRLATRYDARRPVVILSAWPIMCWTTLSTPTTVRYLGNVVRKRTSDQRLAELEAYIGMSKMKGQMITVPIGFGRVNLDEIAKEDWCRRGKERPRENTHIKIQEITPPRKFSSPGSKQYLPQRKLNSTVLFTLEPASFLRWLLYSCEATPFLTELHRPSTAARYGFERVALELIVADDTACTASSNLTRQRNGVTGRQRGGTPFTNQRPVTHSLASCGSPANRKPLAACSSQSDAITFSQNVVEPIGEWVRPRQRKLHAISPRCTYLCSVA</sequence>
<reference evidence="2 3" key="1">
    <citation type="submission" date="2023-02" db="EMBL/GenBank/DDBJ databases">
        <title>LHISI_Scaffold_Assembly.</title>
        <authorList>
            <person name="Stuart O.P."/>
            <person name="Cleave R."/>
            <person name="Magrath M.J.L."/>
            <person name="Mikheyev A.S."/>
        </authorList>
    </citation>
    <scope>NUCLEOTIDE SEQUENCE [LARGE SCALE GENOMIC DNA]</scope>
    <source>
        <strain evidence="2">Daus_M_001</strain>
        <tissue evidence="2">Leg muscle</tissue>
    </source>
</reference>